<keyword evidence="2" id="KW-0418">Kinase</keyword>
<dbReference type="Pfam" id="PF00069">
    <property type="entry name" value="Pkinase"/>
    <property type="match status" value="1"/>
</dbReference>
<name>A0A0V0R3P1_PSEPJ</name>
<dbReference type="EMBL" id="LDAU01000054">
    <property type="protein sequence ID" value="KRX09106.1"/>
    <property type="molecule type" value="Genomic_DNA"/>
</dbReference>
<dbReference type="PANTHER" id="PTHR44167">
    <property type="entry name" value="OVARIAN-SPECIFIC SERINE/THREONINE-PROTEIN KINASE LOK-RELATED"/>
    <property type="match status" value="1"/>
</dbReference>
<dbReference type="InParanoid" id="A0A0V0R3P1"/>
<dbReference type="GO" id="GO:0004674">
    <property type="term" value="F:protein serine/threonine kinase activity"/>
    <property type="evidence" value="ECO:0007669"/>
    <property type="project" value="TreeGrafter"/>
</dbReference>
<protein>
    <submittedName>
        <fullName evidence="2">Protein kinase-like domain</fullName>
    </submittedName>
</protein>
<accession>A0A0V0R3P1</accession>
<dbReference type="Proteomes" id="UP000054937">
    <property type="component" value="Unassembled WGS sequence"/>
</dbReference>
<dbReference type="SMART" id="SM00220">
    <property type="entry name" value="S_TKc"/>
    <property type="match status" value="1"/>
</dbReference>
<dbReference type="SUPFAM" id="SSF56112">
    <property type="entry name" value="Protein kinase-like (PK-like)"/>
    <property type="match status" value="1"/>
</dbReference>
<dbReference type="AlphaFoldDB" id="A0A0V0R3P1"/>
<feature type="domain" description="Protein kinase" evidence="1">
    <location>
        <begin position="27"/>
        <end position="315"/>
    </location>
</feature>
<reference evidence="2 3" key="1">
    <citation type="journal article" date="2015" name="Sci. Rep.">
        <title>Genome of the facultative scuticociliatosis pathogen Pseudocohnilembus persalinus provides insight into its virulence through horizontal gene transfer.</title>
        <authorList>
            <person name="Xiong J."/>
            <person name="Wang G."/>
            <person name="Cheng J."/>
            <person name="Tian M."/>
            <person name="Pan X."/>
            <person name="Warren A."/>
            <person name="Jiang C."/>
            <person name="Yuan D."/>
            <person name="Miao W."/>
        </authorList>
    </citation>
    <scope>NUCLEOTIDE SEQUENCE [LARGE SCALE GENOMIC DNA]</scope>
    <source>
        <strain evidence="2">36N120E</strain>
    </source>
</reference>
<dbReference type="GO" id="GO:0005524">
    <property type="term" value="F:ATP binding"/>
    <property type="evidence" value="ECO:0007669"/>
    <property type="project" value="InterPro"/>
</dbReference>
<dbReference type="CDD" id="cd00180">
    <property type="entry name" value="PKc"/>
    <property type="match status" value="1"/>
</dbReference>
<sequence length="349" mass="40663">MEIQQNITTPDRIKKMSISQTEYQNLFVHQKKSENGEQIQFLQSEKNKVIICIYKPSNIKNEQRQEQLSINNLKENDQVIVKQIYLQLGTKDKKRPARDVTNLRRAQERQIGVIEHPSVVKAYGIYDLQNENNQFIVMEKGDYNLKNLLDSNEQLTFMEQIRFITSILSGFACLLSHNLYHLDYKPENFIIFNSKNEGQKQIKLTDFGSSIWIQSGKTSEQYVVTGSQEFRAPEIKPFQQYCRINTPYNAEKCDVYSLGKVFLMIIGQKYSLEDLEIPQEYISLGLIDLINGMLEIDPDKRYNFYNVNSLWMQILQKIESKFINAQQVKLALLFLKNLGKAIGYNIGVN</sequence>
<dbReference type="OrthoDB" id="75710at2759"/>
<dbReference type="InterPro" id="IPR008271">
    <property type="entry name" value="Ser/Thr_kinase_AS"/>
</dbReference>
<dbReference type="Gene3D" id="1.10.510.10">
    <property type="entry name" value="Transferase(Phosphotransferase) domain 1"/>
    <property type="match status" value="1"/>
</dbReference>
<dbReference type="PANTHER" id="PTHR44167:SF24">
    <property type="entry name" value="SERINE_THREONINE-PROTEIN KINASE CHK2"/>
    <property type="match status" value="1"/>
</dbReference>
<keyword evidence="2" id="KW-0808">Transferase</keyword>
<dbReference type="GO" id="GO:0044773">
    <property type="term" value="P:mitotic DNA damage checkpoint signaling"/>
    <property type="evidence" value="ECO:0007669"/>
    <property type="project" value="TreeGrafter"/>
</dbReference>
<dbReference type="PROSITE" id="PS00108">
    <property type="entry name" value="PROTEIN_KINASE_ST"/>
    <property type="match status" value="1"/>
</dbReference>
<evidence type="ECO:0000259" key="1">
    <source>
        <dbReference type="PROSITE" id="PS50011"/>
    </source>
</evidence>
<organism evidence="2 3">
    <name type="scientific">Pseudocohnilembus persalinus</name>
    <name type="common">Ciliate</name>
    <dbReference type="NCBI Taxonomy" id="266149"/>
    <lineage>
        <taxon>Eukaryota</taxon>
        <taxon>Sar</taxon>
        <taxon>Alveolata</taxon>
        <taxon>Ciliophora</taxon>
        <taxon>Intramacronucleata</taxon>
        <taxon>Oligohymenophorea</taxon>
        <taxon>Scuticociliatia</taxon>
        <taxon>Philasterida</taxon>
        <taxon>Pseudocohnilembidae</taxon>
        <taxon>Pseudocohnilembus</taxon>
    </lineage>
</organism>
<evidence type="ECO:0000313" key="3">
    <source>
        <dbReference type="Proteomes" id="UP000054937"/>
    </source>
</evidence>
<dbReference type="GO" id="GO:0005737">
    <property type="term" value="C:cytoplasm"/>
    <property type="evidence" value="ECO:0007669"/>
    <property type="project" value="TreeGrafter"/>
</dbReference>
<keyword evidence="3" id="KW-1185">Reference proteome</keyword>
<dbReference type="InterPro" id="IPR011009">
    <property type="entry name" value="Kinase-like_dom_sf"/>
</dbReference>
<dbReference type="InterPro" id="IPR000719">
    <property type="entry name" value="Prot_kinase_dom"/>
</dbReference>
<dbReference type="PROSITE" id="PS50011">
    <property type="entry name" value="PROTEIN_KINASE_DOM"/>
    <property type="match status" value="1"/>
</dbReference>
<gene>
    <name evidence="2" type="ORF">PPERSA_08822</name>
</gene>
<proteinExistence type="predicted"/>
<evidence type="ECO:0000313" key="2">
    <source>
        <dbReference type="EMBL" id="KRX09106.1"/>
    </source>
</evidence>
<dbReference type="GO" id="GO:0005634">
    <property type="term" value="C:nucleus"/>
    <property type="evidence" value="ECO:0007669"/>
    <property type="project" value="TreeGrafter"/>
</dbReference>
<comment type="caution">
    <text evidence="2">The sequence shown here is derived from an EMBL/GenBank/DDBJ whole genome shotgun (WGS) entry which is preliminary data.</text>
</comment>